<dbReference type="Pfam" id="PF01596">
    <property type="entry name" value="Methyltransf_3"/>
    <property type="match status" value="1"/>
</dbReference>
<dbReference type="SMART" id="SM00450">
    <property type="entry name" value="RHOD"/>
    <property type="match status" value="1"/>
</dbReference>
<dbReference type="PROSITE" id="PS50206">
    <property type="entry name" value="RHODANESE_3"/>
    <property type="match status" value="1"/>
</dbReference>
<dbReference type="CDD" id="cd02440">
    <property type="entry name" value="AdoMet_MTases"/>
    <property type="match status" value="1"/>
</dbReference>
<dbReference type="Gene3D" id="3.30.70.100">
    <property type="match status" value="1"/>
</dbReference>
<evidence type="ECO:0000256" key="2">
    <source>
        <dbReference type="ARBA" id="ARBA00022679"/>
    </source>
</evidence>
<dbReference type="InterPro" id="IPR022111">
    <property type="entry name" value="Rhodanese_C"/>
</dbReference>
<evidence type="ECO:0000313" key="7">
    <source>
        <dbReference type="Proteomes" id="UP000530660"/>
    </source>
</evidence>
<evidence type="ECO:0000256" key="1">
    <source>
        <dbReference type="ARBA" id="ARBA00022603"/>
    </source>
</evidence>
<dbReference type="GO" id="GO:0008171">
    <property type="term" value="F:O-methyltransferase activity"/>
    <property type="evidence" value="ECO:0007669"/>
    <property type="project" value="InterPro"/>
</dbReference>
<organism evidence="6 7">
    <name type="scientific">Cyanidiococcus yangmingshanensis</name>
    <dbReference type="NCBI Taxonomy" id="2690220"/>
    <lineage>
        <taxon>Eukaryota</taxon>
        <taxon>Rhodophyta</taxon>
        <taxon>Bangiophyceae</taxon>
        <taxon>Cyanidiales</taxon>
        <taxon>Cyanidiaceae</taxon>
        <taxon>Cyanidiococcus</taxon>
    </lineage>
</organism>
<dbReference type="Pfam" id="PF17773">
    <property type="entry name" value="UPF0176_N"/>
    <property type="match status" value="1"/>
</dbReference>
<dbReference type="PANTHER" id="PTHR43846">
    <property type="entry name" value="UPF0176 PROTEIN YCEA"/>
    <property type="match status" value="1"/>
</dbReference>
<dbReference type="EMBL" id="VWRR01000007">
    <property type="protein sequence ID" value="KAF6003422.1"/>
    <property type="molecule type" value="Genomic_DNA"/>
</dbReference>
<gene>
    <name evidence="6" type="ORF">F1559_004654</name>
</gene>
<dbReference type="InterPro" id="IPR029063">
    <property type="entry name" value="SAM-dependent_MTases_sf"/>
</dbReference>
<keyword evidence="3" id="KW-0949">S-adenosyl-L-methionine</keyword>
<reference evidence="6 7" key="1">
    <citation type="journal article" date="2020" name="J. Phycol.">
        <title>Comparative genome analysis reveals Cyanidiococcus gen. nov., a new extremophilic red algal genus sister to Cyanidioschyzon (Cyanidioschyzonaceae, Rhodophyta).</title>
        <authorList>
            <person name="Liu S.-L."/>
            <person name="Chiang Y.-R."/>
            <person name="Yoon H.S."/>
            <person name="Fu H.-Y."/>
        </authorList>
    </citation>
    <scope>NUCLEOTIDE SEQUENCE [LARGE SCALE GENOMIC DNA]</scope>
    <source>
        <strain evidence="6 7">THAL066</strain>
    </source>
</reference>
<dbReference type="SUPFAM" id="SSF53335">
    <property type="entry name" value="S-adenosyl-L-methionine-dependent methyltransferases"/>
    <property type="match status" value="1"/>
</dbReference>
<dbReference type="Proteomes" id="UP000530660">
    <property type="component" value="Unassembled WGS sequence"/>
</dbReference>
<dbReference type="InterPro" id="IPR002935">
    <property type="entry name" value="SAM_O-MeTrfase"/>
</dbReference>
<keyword evidence="1" id="KW-0489">Methyltransferase</keyword>
<dbReference type="Gene3D" id="3.40.250.10">
    <property type="entry name" value="Rhodanese-like domain"/>
    <property type="match status" value="1"/>
</dbReference>
<dbReference type="InterPro" id="IPR040503">
    <property type="entry name" value="TRHO_N"/>
</dbReference>
<dbReference type="AlphaFoldDB" id="A0A7J7IJY6"/>
<keyword evidence="2" id="KW-0808">Transferase</keyword>
<protein>
    <recommendedName>
        <fullName evidence="5">Rhodanese domain-containing protein</fullName>
    </recommendedName>
</protein>
<evidence type="ECO:0000256" key="3">
    <source>
        <dbReference type="ARBA" id="ARBA00022691"/>
    </source>
</evidence>
<comment type="similarity">
    <text evidence="4">Belongs to the class I-like SAM-binding methyltransferase superfamily. Cation-dependent O-methyltransferase family.</text>
</comment>
<dbReference type="InterPro" id="IPR001763">
    <property type="entry name" value="Rhodanese-like_dom"/>
</dbReference>
<evidence type="ECO:0000259" key="5">
    <source>
        <dbReference type="PROSITE" id="PS50206"/>
    </source>
</evidence>
<dbReference type="SUPFAM" id="SSF52821">
    <property type="entry name" value="Rhodanese/Cell cycle control phosphatase"/>
    <property type="match status" value="1"/>
</dbReference>
<dbReference type="Pfam" id="PF00581">
    <property type="entry name" value="Rhodanese"/>
    <property type="match status" value="1"/>
</dbReference>
<dbReference type="InterPro" id="IPR036873">
    <property type="entry name" value="Rhodanese-like_dom_sf"/>
</dbReference>
<dbReference type="Gene3D" id="3.40.50.150">
    <property type="entry name" value="Vaccinia Virus protein VP39"/>
    <property type="match status" value="1"/>
</dbReference>
<comment type="caution">
    <text evidence="6">The sequence shown here is derived from an EMBL/GenBank/DDBJ whole genome shotgun (WGS) entry which is preliminary data.</text>
</comment>
<proteinExistence type="inferred from homology"/>
<name>A0A7J7IJY6_9RHOD</name>
<dbReference type="PROSITE" id="PS51682">
    <property type="entry name" value="SAM_OMT_I"/>
    <property type="match status" value="1"/>
</dbReference>
<dbReference type="Pfam" id="PF12368">
    <property type="entry name" value="Rhodanese_C"/>
    <property type="match status" value="1"/>
</dbReference>
<dbReference type="OrthoDB" id="25002at2759"/>
<keyword evidence="7" id="KW-1185">Reference proteome</keyword>
<dbReference type="GO" id="GO:0032259">
    <property type="term" value="P:methylation"/>
    <property type="evidence" value="ECO:0007669"/>
    <property type="project" value="UniProtKB-KW"/>
</dbReference>
<feature type="domain" description="Rhodanese" evidence="5">
    <location>
        <begin position="357"/>
        <end position="456"/>
    </location>
</feature>
<sequence>MLLRGFTPVRTVPSRALFVQTSRCTRLREGLQWGRFAAAAAAAATRGTFWYGERTRRVVWRLCGQTSDQVRAAEPQQHLEKQPSGPSWVFRVYLAPELRAALRVASSERKGRVFVPGAEPKLDELHAVIRERFVALKKLHGTPLRVVLVSGKPDSNAVIDSDARLKETSQMQVPLYLRFDPQLDPSLIEQFRQRPRGIRFGGTTLQTRQLPPFYPMNKSSVLTDDIQMLSFYRFVSISEPEELASRLRFYLKPLAVRGRIYIATEGVNAQVAVPVSSLDAFQQLFAPDAPHLTELAGIYLNMDPYRLSAAQFAEQPPFRNLHIRCRRKIVADGLKEPLDLAQVGRELSPAEWQKALEDPHAILLDVRNDYETQLGTFQSAGDARPLNTRTYRETWKALEERLANEPRDRRVLTFCTGGIRCVKAAAYLQSRLGFQRVERLGGGIVSYAAEAKRHGWEPKFKGSVYVFDERLKAPVTNDVLSRCETCGGPTQDILHCAHVPCHRRLIQCPNCRHRLSGCCSSECQRGLELALASATNELHWYTQSMNRTAPWGTEASILKELAAETYRSFPQAAHMMSGPVQGALLQAVARLSRAQRVLEIGTFTGYATLCFAGAMGPNNVNQVVTVERDPESADIAEHFFQRATEGMAPIRLYRGAALDVLQLLWEHEEPPFDLIYLDADKRQYIAYYEFILERRLLAPHGALLVDNVLFRPLYGKQRHADLEDVELGDRAERIALRSTKLMQAVHEFNKHVQEDARVTQVILPIRDGVSIIQWSKP</sequence>
<evidence type="ECO:0000256" key="4">
    <source>
        <dbReference type="ARBA" id="ARBA00023453"/>
    </source>
</evidence>
<accession>A0A7J7IJY6</accession>
<dbReference type="PANTHER" id="PTHR43846:SF1">
    <property type="entry name" value="TRNA URIDINE(34) HYDROXYLASE"/>
    <property type="match status" value="1"/>
</dbReference>
<evidence type="ECO:0000313" key="6">
    <source>
        <dbReference type="EMBL" id="KAF6003422.1"/>
    </source>
</evidence>